<dbReference type="SUPFAM" id="SSF81665">
    <property type="entry name" value="Calcium ATPase, transmembrane domain M"/>
    <property type="match status" value="1"/>
</dbReference>
<dbReference type="GO" id="GO:0005388">
    <property type="term" value="F:P-type calcium transporter activity"/>
    <property type="evidence" value="ECO:0007669"/>
    <property type="project" value="TreeGrafter"/>
</dbReference>
<sequence length="134" mass="14522">MAPNSSAVPDTPHQQYGVTVTELQEMMQLRGLEAIDYIKSRYDGVIGLCKRLKTSPSCGVHSVEVAERTQIFGSNVIPPKPPKTFLQLMWEALQDVTLIVLMAAAVVSLALSLYSKYSGGHIGGDETEGDAGWI</sequence>
<proteinExistence type="predicted"/>
<dbReference type="WBParaSite" id="MCU_004952-RA">
    <property type="protein sequence ID" value="MCU_004952-RA"/>
    <property type="gene ID" value="MCU_004952"/>
</dbReference>
<keyword evidence="3" id="KW-0472">Membrane</keyword>
<dbReference type="InterPro" id="IPR004014">
    <property type="entry name" value="ATPase_P-typ_cation-transptr_N"/>
</dbReference>
<dbReference type="AlphaFoldDB" id="A0A5K3F263"/>
<evidence type="ECO:0000256" key="3">
    <source>
        <dbReference type="SAM" id="Phobius"/>
    </source>
</evidence>
<protein>
    <submittedName>
        <fullName evidence="5">Cation_ATPase_N domain-containing protein</fullName>
    </submittedName>
</protein>
<evidence type="ECO:0000256" key="2">
    <source>
        <dbReference type="ARBA" id="ARBA00022842"/>
    </source>
</evidence>
<evidence type="ECO:0000256" key="1">
    <source>
        <dbReference type="ARBA" id="ARBA00004127"/>
    </source>
</evidence>
<keyword evidence="3" id="KW-0812">Transmembrane</keyword>
<dbReference type="PANTHER" id="PTHR24093:SF369">
    <property type="entry name" value="CALCIUM-TRANSPORTING ATPASE"/>
    <property type="match status" value="1"/>
</dbReference>
<feature type="domain" description="Cation-transporting P-type ATPase N-terminal" evidence="4">
    <location>
        <begin position="40"/>
        <end position="113"/>
    </location>
</feature>
<dbReference type="Gene3D" id="1.20.1110.10">
    <property type="entry name" value="Calcium-transporting ATPase, transmembrane domain"/>
    <property type="match status" value="1"/>
</dbReference>
<dbReference type="GO" id="GO:0051480">
    <property type="term" value="P:regulation of cytosolic calcium ion concentration"/>
    <property type="evidence" value="ECO:0007669"/>
    <property type="project" value="TreeGrafter"/>
</dbReference>
<evidence type="ECO:0000259" key="4">
    <source>
        <dbReference type="SMART" id="SM00831"/>
    </source>
</evidence>
<reference evidence="5" key="1">
    <citation type="submission" date="2019-11" db="UniProtKB">
        <authorList>
            <consortium name="WormBaseParasite"/>
        </authorList>
    </citation>
    <scope>IDENTIFICATION</scope>
</reference>
<dbReference type="GO" id="GO:0005886">
    <property type="term" value="C:plasma membrane"/>
    <property type="evidence" value="ECO:0007669"/>
    <property type="project" value="TreeGrafter"/>
</dbReference>
<evidence type="ECO:0000313" key="5">
    <source>
        <dbReference type="WBParaSite" id="MCU_004952-RA"/>
    </source>
</evidence>
<dbReference type="SMART" id="SM00831">
    <property type="entry name" value="Cation_ATPase_N"/>
    <property type="match status" value="1"/>
</dbReference>
<name>A0A5K3F263_MESCO</name>
<organism evidence="5">
    <name type="scientific">Mesocestoides corti</name>
    <name type="common">Flatworm</name>
    <dbReference type="NCBI Taxonomy" id="53468"/>
    <lineage>
        <taxon>Eukaryota</taxon>
        <taxon>Metazoa</taxon>
        <taxon>Spiralia</taxon>
        <taxon>Lophotrochozoa</taxon>
        <taxon>Platyhelminthes</taxon>
        <taxon>Cestoda</taxon>
        <taxon>Eucestoda</taxon>
        <taxon>Cyclophyllidea</taxon>
        <taxon>Mesocestoididae</taxon>
        <taxon>Mesocestoides</taxon>
    </lineage>
</organism>
<comment type="subcellular location">
    <subcellularLocation>
        <location evidence="1">Endomembrane system</location>
        <topology evidence="1">Multi-pass membrane protein</topology>
    </subcellularLocation>
</comment>
<dbReference type="GO" id="GO:0012505">
    <property type="term" value="C:endomembrane system"/>
    <property type="evidence" value="ECO:0007669"/>
    <property type="project" value="UniProtKB-SubCell"/>
</dbReference>
<accession>A0A5K3F263</accession>
<keyword evidence="2" id="KW-0460">Magnesium</keyword>
<dbReference type="Pfam" id="PF00690">
    <property type="entry name" value="Cation_ATPase_N"/>
    <property type="match status" value="1"/>
</dbReference>
<dbReference type="PANTHER" id="PTHR24093">
    <property type="entry name" value="CATION TRANSPORTING ATPASE"/>
    <property type="match status" value="1"/>
</dbReference>
<dbReference type="InterPro" id="IPR023298">
    <property type="entry name" value="ATPase_P-typ_TM_dom_sf"/>
</dbReference>
<dbReference type="Gene3D" id="2.70.150.10">
    <property type="entry name" value="Calcium-transporting ATPase, cytoplasmic transduction domain A"/>
    <property type="match status" value="1"/>
</dbReference>
<keyword evidence="3" id="KW-1133">Transmembrane helix</keyword>
<feature type="transmembrane region" description="Helical" evidence="3">
    <location>
        <begin position="96"/>
        <end position="114"/>
    </location>
</feature>